<feature type="domain" description="GCVT N-terminal" evidence="8">
    <location>
        <begin position="14"/>
        <end position="266"/>
    </location>
</feature>
<dbReference type="NCBIfam" id="NF010093">
    <property type="entry name" value="PRK13579.1"/>
    <property type="match status" value="1"/>
</dbReference>
<evidence type="ECO:0000313" key="10">
    <source>
        <dbReference type="EMBL" id="QGG96211.1"/>
    </source>
</evidence>
<dbReference type="GO" id="GO:0004047">
    <property type="term" value="F:aminomethyltransferase activity"/>
    <property type="evidence" value="ECO:0007669"/>
    <property type="project" value="UniProtKB-EC"/>
</dbReference>
<evidence type="ECO:0000256" key="2">
    <source>
        <dbReference type="ARBA" id="ARBA00012616"/>
    </source>
</evidence>
<name>A0A5Q2RNP6_9ACTN</name>
<evidence type="ECO:0000256" key="3">
    <source>
        <dbReference type="ARBA" id="ARBA00022576"/>
    </source>
</evidence>
<dbReference type="InterPro" id="IPR028896">
    <property type="entry name" value="GcvT/YgfZ/DmdA"/>
</dbReference>
<evidence type="ECO:0000256" key="7">
    <source>
        <dbReference type="PIRSR" id="PIRSR006487-1"/>
    </source>
</evidence>
<evidence type="ECO:0000256" key="5">
    <source>
        <dbReference type="ARBA" id="ARBA00031395"/>
    </source>
</evidence>
<dbReference type="Pfam" id="PF08669">
    <property type="entry name" value="GCV_T_C"/>
    <property type="match status" value="1"/>
</dbReference>
<gene>
    <name evidence="10" type="primary">gcvT</name>
    <name evidence="10" type="ORF">GH723_14480</name>
</gene>
<dbReference type="InterPro" id="IPR006222">
    <property type="entry name" value="GCVT_N"/>
</dbReference>
<dbReference type="InterPro" id="IPR013977">
    <property type="entry name" value="GcvT_C"/>
</dbReference>
<dbReference type="GO" id="GO:0008483">
    <property type="term" value="F:transaminase activity"/>
    <property type="evidence" value="ECO:0007669"/>
    <property type="project" value="UniProtKB-KW"/>
</dbReference>
<accession>A0A5Q2RNP6</accession>
<dbReference type="GO" id="GO:0032259">
    <property type="term" value="P:methylation"/>
    <property type="evidence" value="ECO:0007669"/>
    <property type="project" value="UniProtKB-KW"/>
</dbReference>
<dbReference type="PANTHER" id="PTHR43757:SF2">
    <property type="entry name" value="AMINOMETHYLTRANSFERASE, MITOCHONDRIAL"/>
    <property type="match status" value="1"/>
</dbReference>
<keyword evidence="3" id="KW-0032">Aminotransferase</keyword>
<keyword evidence="11" id="KW-1185">Reference proteome</keyword>
<dbReference type="PIRSF" id="PIRSF006487">
    <property type="entry name" value="GcvT"/>
    <property type="match status" value="1"/>
</dbReference>
<dbReference type="InterPro" id="IPR029043">
    <property type="entry name" value="GcvT/YgfZ_C"/>
</dbReference>
<comment type="similarity">
    <text evidence="1">Belongs to the GcvT family.</text>
</comment>
<dbReference type="KEGG" id="atq:GH723_14480"/>
<dbReference type="PANTHER" id="PTHR43757">
    <property type="entry name" value="AMINOMETHYLTRANSFERASE"/>
    <property type="match status" value="1"/>
</dbReference>
<dbReference type="GO" id="GO:0005960">
    <property type="term" value="C:glycine cleavage complex"/>
    <property type="evidence" value="ECO:0007669"/>
    <property type="project" value="InterPro"/>
</dbReference>
<organism evidence="10 11">
    <name type="scientific">Actinomarinicola tropica</name>
    <dbReference type="NCBI Taxonomy" id="2789776"/>
    <lineage>
        <taxon>Bacteria</taxon>
        <taxon>Bacillati</taxon>
        <taxon>Actinomycetota</taxon>
        <taxon>Acidimicrobiia</taxon>
        <taxon>Acidimicrobiales</taxon>
        <taxon>Iamiaceae</taxon>
        <taxon>Actinomarinicola</taxon>
    </lineage>
</organism>
<dbReference type="GO" id="GO:0008168">
    <property type="term" value="F:methyltransferase activity"/>
    <property type="evidence" value="ECO:0007669"/>
    <property type="project" value="UniProtKB-KW"/>
</dbReference>
<dbReference type="EMBL" id="CP045851">
    <property type="protein sequence ID" value="QGG96211.1"/>
    <property type="molecule type" value="Genomic_DNA"/>
</dbReference>
<evidence type="ECO:0000256" key="1">
    <source>
        <dbReference type="ARBA" id="ARBA00008609"/>
    </source>
</evidence>
<feature type="binding site" evidence="7">
    <location>
        <position position="206"/>
    </location>
    <ligand>
        <name>substrate</name>
    </ligand>
</feature>
<dbReference type="Gene3D" id="3.30.70.1400">
    <property type="entry name" value="Aminomethyltransferase beta-barrel domains"/>
    <property type="match status" value="1"/>
</dbReference>
<evidence type="ECO:0000259" key="9">
    <source>
        <dbReference type="Pfam" id="PF08669"/>
    </source>
</evidence>
<dbReference type="SUPFAM" id="SSF101790">
    <property type="entry name" value="Aminomethyltransferase beta-barrel domain"/>
    <property type="match status" value="1"/>
</dbReference>
<reference evidence="10 11" key="1">
    <citation type="submission" date="2019-11" db="EMBL/GenBank/DDBJ databases">
        <authorList>
            <person name="He Y."/>
        </authorList>
    </citation>
    <scope>NUCLEOTIDE SEQUENCE [LARGE SCALE GENOMIC DNA]</scope>
    <source>
        <strain evidence="10 11">SCSIO 58843</strain>
    </source>
</reference>
<keyword evidence="10" id="KW-0489">Methyltransferase</keyword>
<dbReference type="NCBIfam" id="NF001567">
    <property type="entry name" value="PRK00389.1"/>
    <property type="match status" value="1"/>
</dbReference>
<keyword evidence="4 10" id="KW-0808">Transferase</keyword>
<feature type="domain" description="Aminomethyltransferase C-terminal" evidence="9">
    <location>
        <begin position="292"/>
        <end position="367"/>
    </location>
</feature>
<evidence type="ECO:0000313" key="11">
    <source>
        <dbReference type="Proteomes" id="UP000334019"/>
    </source>
</evidence>
<dbReference type="EC" id="2.1.2.10" evidence="2"/>
<dbReference type="SUPFAM" id="SSF103025">
    <property type="entry name" value="Folate-binding domain"/>
    <property type="match status" value="1"/>
</dbReference>
<dbReference type="Pfam" id="PF01571">
    <property type="entry name" value="GCV_T"/>
    <property type="match status" value="1"/>
</dbReference>
<dbReference type="InterPro" id="IPR006223">
    <property type="entry name" value="GcvT"/>
</dbReference>
<proteinExistence type="inferred from homology"/>
<dbReference type="GO" id="GO:0006546">
    <property type="term" value="P:glycine catabolic process"/>
    <property type="evidence" value="ECO:0007669"/>
    <property type="project" value="InterPro"/>
</dbReference>
<dbReference type="Gene3D" id="4.10.1250.10">
    <property type="entry name" value="Aminomethyltransferase fragment"/>
    <property type="match status" value="1"/>
</dbReference>
<dbReference type="AlphaFoldDB" id="A0A5Q2RNP6"/>
<sequence>MGDPTPTELRRTPLHDLHLELGGRLVDFAGWALPVRYEPGPVAEHVRTRTAASMFDVSHMGIVDLRGGPFEARARALEALAPTNVAGLGDGRQRYTQLTNESGGTIDDLMVARVGGELGLVVNAARRVVDLAHLRAHLADDVEVVERSDLALLAVQGPAAVDAVAALADDAATVSDTAFMDVRDVVLSGVPCRISRSGYTGEDGVEIQVPADAAVDVARALLAGGVVQPAGLAARDSLRLEAGLCLYGHELDEQTTPVEAGLTWSIPRRRREEGGFLGADVVRQQLADGPPRRRIGLRAVGRQPIRDGATLHVDGAEVGVVTSGGFGPTVDGPVAMGYVAADVTADELVALVRGKELAARVVDLPFVPARYRRTAARPQERS</sequence>
<dbReference type="Proteomes" id="UP000334019">
    <property type="component" value="Chromosome"/>
</dbReference>
<dbReference type="Gene3D" id="3.30.1360.120">
    <property type="entry name" value="Probable tRNA modification gtpase trme, domain 1"/>
    <property type="match status" value="1"/>
</dbReference>
<evidence type="ECO:0000259" key="8">
    <source>
        <dbReference type="Pfam" id="PF01571"/>
    </source>
</evidence>
<dbReference type="RefSeq" id="WP_153760317.1">
    <property type="nucleotide sequence ID" value="NZ_CP045851.1"/>
</dbReference>
<dbReference type="Gene3D" id="2.40.30.110">
    <property type="entry name" value="Aminomethyltransferase beta-barrel domains"/>
    <property type="match status" value="1"/>
</dbReference>
<comment type="catalytic activity">
    <reaction evidence="6">
        <text>N(6)-[(R)-S(8)-aminomethyldihydrolipoyl]-L-lysyl-[protein] + (6S)-5,6,7,8-tetrahydrofolate = N(6)-[(R)-dihydrolipoyl]-L-lysyl-[protein] + (6R)-5,10-methylene-5,6,7,8-tetrahydrofolate + NH4(+)</text>
        <dbReference type="Rhea" id="RHEA:16945"/>
        <dbReference type="Rhea" id="RHEA-COMP:10475"/>
        <dbReference type="Rhea" id="RHEA-COMP:10492"/>
        <dbReference type="ChEBI" id="CHEBI:15636"/>
        <dbReference type="ChEBI" id="CHEBI:28938"/>
        <dbReference type="ChEBI" id="CHEBI:57453"/>
        <dbReference type="ChEBI" id="CHEBI:83100"/>
        <dbReference type="ChEBI" id="CHEBI:83143"/>
        <dbReference type="EC" id="2.1.2.10"/>
    </reaction>
</comment>
<protein>
    <recommendedName>
        <fullName evidence="2">aminomethyltransferase</fullName>
        <ecNumber evidence="2">2.1.2.10</ecNumber>
    </recommendedName>
    <alternativeName>
        <fullName evidence="5">Glycine cleavage system T protein</fullName>
    </alternativeName>
</protein>
<dbReference type="InterPro" id="IPR027266">
    <property type="entry name" value="TrmE/GcvT-like"/>
</dbReference>
<evidence type="ECO:0000256" key="6">
    <source>
        <dbReference type="ARBA" id="ARBA00047665"/>
    </source>
</evidence>
<dbReference type="NCBIfam" id="TIGR00528">
    <property type="entry name" value="gcvT"/>
    <property type="match status" value="1"/>
</dbReference>
<evidence type="ECO:0000256" key="4">
    <source>
        <dbReference type="ARBA" id="ARBA00022679"/>
    </source>
</evidence>
<dbReference type="FunFam" id="4.10.1250.10:FF:000002">
    <property type="entry name" value="Aminomethyltransferase"/>
    <property type="match status" value="1"/>
</dbReference>